<gene>
    <name evidence="1" type="ORF">PXEA_LOCUS13130</name>
</gene>
<organism evidence="1 2">
    <name type="scientific">Protopolystoma xenopodis</name>
    <dbReference type="NCBI Taxonomy" id="117903"/>
    <lineage>
        <taxon>Eukaryota</taxon>
        <taxon>Metazoa</taxon>
        <taxon>Spiralia</taxon>
        <taxon>Lophotrochozoa</taxon>
        <taxon>Platyhelminthes</taxon>
        <taxon>Monogenea</taxon>
        <taxon>Polyopisthocotylea</taxon>
        <taxon>Polystomatidea</taxon>
        <taxon>Polystomatidae</taxon>
        <taxon>Protopolystoma</taxon>
    </lineage>
</organism>
<evidence type="ECO:0000313" key="1">
    <source>
        <dbReference type="EMBL" id="VEL19690.1"/>
    </source>
</evidence>
<dbReference type="AlphaFoldDB" id="A0A3S5ALL9"/>
<accession>A0A3S5ALL9</accession>
<dbReference type="EMBL" id="CAAALY010042765">
    <property type="protein sequence ID" value="VEL19690.1"/>
    <property type="molecule type" value="Genomic_DNA"/>
</dbReference>
<protein>
    <submittedName>
        <fullName evidence="1">Uncharacterized protein</fullName>
    </submittedName>
</protein>
<name>A0A3S5ALL9_9PLAT</name>
<evidence type="ECO:0000313" key="2">
    <source>
        <dbReference type="Proteomes" id="UP000784294"/>
    </source>
</evidence>
<reference evidence="1" key="1">
    <citation type="submission" date="2018-11" db="EMBL/GenBank/DDBJ databases">
        <authorList>
            <consortium name="Pathogen Informatics"/>
        </authorList>
    </citation>
    <scope>NUCLEOTIDE SEQUENCE</scope>
</reference>
<comment type="caution">
    <text evidence="1">The sequence shown here is derived from an EMBL/GenBank/DDBJ whole genome shotgun (WGS) entry which is preliminary data.</text>
</comment>
<proteinExistence type="predicted"/>
<sequence length="81" mass="8727">MQAAKDVKLLLLGTSFSVPLCHLSLRHAPAVDSRSRFVLGFPRTAQPRDPAVAAPFVDYTLAARRRAGRVASEAIVWVGLG</sequence>
<dbReference type="Proteomes" id="UP000784294">
    <property type="component" value="Unassembled WGS sequence"/>
</dbReference>
<keyword evidence="2" id="KW-1185">Reference proteome</keyword>